<feature type="domain" description="Impact N-terminal" evidence="3">
    <location>
        <begin position="270"/>
        <end position="381"/>
    </location>
</feature>
<sequence length="538" mass="57498">MAAQKDMQDLLRLLTTGRNKIPMLAAMGRVKALQGASLRSITDIAGSDISTLSTALSCDEKTAKALLAACKAHIKSGSPAIGGTKRASSPSLSSSNKVQRSAYSLPTPLSPSSLEASLVLPQPSTDEEAISKSIIVTNRAPLVLAFAVQLLKYTMPEQPLSARLSLAQAVCSANSRSKAVSIGLEKKGNEEEWGRGQPKVRVMGREVSVLKRSGYEWKEEQSTAESEQTIKAESEDGDGNEDTKTQTAQPSTSTPAPKNEWTVSAPITLKSSTFIARSHPLTSASSASHLLTSLLTSTPSLKGASHNITAYRILSPTPNSPNNITESSHDDGESGGGQHILSLLRSENVTNTLLVVSRWYGGVMLGTDRWRIMNMVCRDALSQRLKITGVVDGGDALWGLDLSSSATAGESGMPICRPEGARAYILKAFSSPDAPANTPTDTDTNGAANVKKEKKPKKKSGKELDREREDNLGLLLGALDLLFASWVGVLSKEELDRRAWGWYVNVRPDVQDGIAGWGGKGVVRLKDILALRRKVEGN</sequence>
<gene>
    <name evidence="4" type="ORF">VTL71DRAFT_6041</name>
</gene>
<reference evidence="4 5" key="1">
    <citation type="journal article" date="2024" name="Commun. Biol.">
        <title>Comparative genomic analysis of thermophilic fungi reveals convergent evolutionary adaptations and gene losses.</title>
        <authorList>
            <person name="Steindorff A.S."/>
            <person name="Aguilar-Pontes M.V."/>
            <person name="Robinson A.J."/>
            <person name="Andreopoulos B."/>
            <person name="LaButti K."/>
            <person name="Kuo A."/>
            <person name="Mondo S."/>
            <person name="Riley R."/>
            <person name="Otillar R."/>
            <person name="Haridas S."/>
            <person name="Lipzen A."/>
            <person name="Grimwood J."/>
            <person name="Schmutz J."/>
            <person name="Clum A."/>
            <person name="Reid I.D."/>
            <person name="Moisan M.C."/>
            <person name="Butler G."/>
            <person name="Nguyen T.T.M."/>
            <person name="Dewar K."/>
            <person name="Conant G."/>
            <person name="Drula E."/>
            <person name="Henrissat B."/>
            <person name="Hansel C."/>
            <person name="Singer S."/>
            <person name="Hutchinson M.I."/>
            <person name="de Vries R.P."/>
            <person name="Natvig D.O."/>
            <person name="Powell A.J."/>
            <person name="Tsang A."/>
            <person name="Grigoriev I.V."/>
        </authorList>
    </citation>
    <scope>NUCLEOTIDE SEQUENCE [LARGE SCALE GENOMIC DNA]</scope>
    <source>
        <strain evidence="4 5">CBS 494.80</strain>
    </source>
</reference>
<feature type="region of interest" description="Disordered" evidence="2">
    <location>
        <begin position="216"/>
        <end position="263"/>
    </location>
</feature>
<organism evidence="4 5">
    <name type="scientific">Oculimacula yallundae</name>
    <dbReference type="NCBI Taxonomy" id="86028"/>
    <lineage>
        <taxon>Eukaryota</taxon>
        <taxon>Fungi</taxon>
        <taxon>Dikarya</taxon>
        <taxon>Ascomycota</taxon>
        <taxon>Pezizomycotina</taxon>
        <taxon>Leotiomycetes</taxon>
        <taxon>Helotiales</taxon>
        <taxon>Ploettnerulaceae</taxon>
        <taxon>Oculimacula</taxon>
    </lineage>
</organism>
<dbReference type="InterPro" id="IPR020568">
    <property type="entry name" value="Ribosomal_Su5_D2-typ_SF"/>
</dbReference>
<feature type="compositionally biased region" description="Polar residues" evidence="2">
    <location>
        <begin position="86"/>
        <end position="102"/>
    </location>
</feature>
<evidence type="ECO:0000256" key="2">
    <source>
        <dbReference type="SAM" id="MobiDB-lite"/>
    </source>
</evidence>
<dbReference type="InterPro" id="IPR001498">
    <property type="entry name" value="Impact_N"/>
</dbReference>
<comment type="similarity">
    <text evidence="1">Belongs to the IMPACT family.</text>
</comment>
<feature type="compositionally biased region" description="Low complexity" evidence="2">
    <location>
        <begin position="434"/>
        <end position="449"/>
    </location>
</feature>
<dbReference type="PANTHER" id="PTHR16301">
    <property type="entry name" value="IMPACT-RELATED"/>
    <property type="match status" value="1"/>
</dbReference>
<dbReference type="InterPro" id="IPR023582">
    <property type="entry name" value="Impact"/>
</dbReference>
<dbReference type="PROSITE" id="PS00910">
    <property type="entry name" value="UPF0029"/>
    <property type="match status" value="1"/>
</dbReference>
<dbReference type="SUPFAM" id="SSF54211">
    <property type="entry name" value="Ribosomal protein S5 domain 2-like"/>
    <property type="match status" value="1"/>
</dbReference>
<feature type="compositionally biased region" description="Polar residues" evidence="2">
    <location>
        <begin position="316"/>
        <end position="325"/>
    </location>
</feature>
<feature type="compositionally biased region" description="Polar residues" evidence="2">
    <location>
        <begin position="245"/>
        <end position="256"/>
    </location>
</feature>
<dbReference type="Pfam" id="PF01205">
    <property type="entry name" value="Impact_N"/>
    <property type="match status" value="1"/>
</dbReference>
<dbReference type="Proteomes" id="UP001595075">
    <property type="component" value="Unassembled WGS sequence"/>
</dbReference>
<feature type="region of interest" description="Disordered" evidence="2">
    <location>
        <begin position="313"/>
        <end position="338"/>
    </location>
</feature>
<dbReference type="PANTHER" id="PTHR16301:SF4">
    <property type="entry name" value="IMPACT N-TERMINAL DOMAIN-CONTAINING PROTEIN"/>
    <property type="match status" value="1"/>
</dbReference>
<evidence type="ECO:0000313" key="4">
    <source>
        <dbReference type="EMBL" id="KAL2062969.1"/>
    </source>
</evidence>
<proteinExistence type="inferred from homology"/>
<feature type="region of interest" description="Disordered" evidence="2">
    <location>
        <begin position="434"/>
        <end position="465"/>
    </location>
</feature>
<feature type="region of interest" description="Disordered" evidence="2">
    <location>
        <begin position="80"/>
        <end position="108"/>
    </location>
</feature>
<dbReference type="InterPro" id="IPR036956">
    <property type="entry name" value="Impact_N_sf"/>
</dbReference>
<protein>
    <recommendedName>
        <fullName evidence="3">Impact N-terminal domain-containing protein</fullName>
    </recommendedName>
</protein>
<dbReference type="InterPro" id="IPR020569">
    <property type="entry name" value="UPF0029_Impact_CS"/>
</dbReference>
<evidence type="ECO:0000256" key="1">
    <source>
        <dbReference type="ARBA" id="ARBA00007665"/>
    </source>
</evidence>
<dbReference type="Gene3D" id="3.30.230.30">
    <property type="entry name" value="Impact, N-terminal domain"/>
    <property type="match status" value="1"/>
</dbReference>
<keyword evidence="5" id="KW-1185">Reference proteome</keyword>
<comment type="caution">
    <text evidence="4">The sequence shown here is derived from an EMBL/GenBank/DDBJ whole genome shotgun (WGS) entry which is preliminary data.</text>
</comment>
<dbReference type="EMBL" id="JAZHXI010000016">
    <property type="protein sequence ID" value="KAL2062969.1"/>
    <property type="molecule type" value="Genomic_DNA"/>
</dbReference>
<evidence type="ECO:0000259" key="3">
    <source>
        <dbReference type="Pfam" id="PF01205"/>
    </source>
</evidence>
<accession>A0ABR4BZ83</accession>
<name>A0ABR4BZ83_9HELO</name>
<evidence type="ECO:0000313" key="5">
    <source>
        <dbReference type="Proteomes" id="UP001595075"/>
    </source>
</evidence>